<reference evidence="1" key="1">
    <citation type="submission" date="2014-09" db="EMBL/GenBank/DDBJ databases">
        <authorList>
            <person name="Magalhaes I.L.F."/>
            <person name="Oliveira U."/>
            <person name="Santos F.R."/>
            <person name="Vidigal T.H.D.A."/>
            <person name="Brescovit A.D."/>
            <person name="Santos A.J."/>
        </authorList>
    </citation>
    <scope>NUCLEOTIDE SEQUENCE</scope>
    <source>
        <tissue evidence="1">Shoot tissue taken approximately 20 cm above the soil surface</tissue>
    </source>
</reference>
<evidence type="ECO:0000313" key="1">
    <source>
        <dbReference type="EMBL" id="JAD20067.1"/>
    </source>
</evidence>
<proteinExistence type="predicted"/>
<reference evidence="1" key="2">
    <citation type="journal article" date="2015" name="Data Brief">
        <title>Shoot transcriptome of the giant reed, Arundo donax.</title>
        <authorList>
            <person name="Barrero R.A."/>
            <person name="Guerrero F.D."/>
            <person name="Moolhuijzen P."/>
            <person name="Goolsby J.A."/>
            <person name="Tidwell J."/>
            <person name="Bellgard S.E."/>
            <person name="Bellgard M.I."/>
        </authorList>
    </citation>
    <scope>NUCLEOTIDE SEQUENCE</scope>
    <source>
        <tissue evidence="1">Shoot tissue taken approximately 20 cm above the soil surface</tissue>
    </source>
</reference>
<protein>
    <submittedName>
        <fullName evidence="1">Uncharacterized protein</fullName>
    </submittedName>
</protein>
<name>A0A0A8Y8I0_ARUDO</name>
<dbReference type="EMBL" id="GBRH01277828">
    <property type="protein sequence ID" value="JAD20067.1"/>
    <property type="molecule type" value="Transcribed_RNA"/>
</dbReference>
<accession>A0A0A8Y8I0</accession>
<dbReference type="AlphaFoldDB" id="A0A0A8Y8I0"/>
<sequence length="69" mass="7638">MAFHATTLLCGIPSNSFCAQPRSPILAWKMSSLVVMYPLQWNPVATMRAWILLPSLASLRFTHSCSKSA</sequence>
<organism evidence="1">
    <name type="scientific">Arundo donax</name>
    <name type="common">Giant reed</name>
    <name type="synonym">Donax arundinaceus</name>
    <dbReference type="NCBI Taxonomy" id="35708"/>
    <lineage>
        <taxon>Eukaryota</taxon>
        <taxon>Viridiplantae</taxon>
        <taxon>Streptophyta</taxon>
        <taxon>Embryophyta</taxon>
        <taxon>Tracheophyta</taxon>
        <taxon>Spermatophyta</taxon>
        <taxon>Magnoliopsida</taxon>
        <taxon>Liliopsida</taxon>
        <taxon>Poales</taxon>
        <taxon>Poaceae</taxon>
        <taxon>PACMAD clade</taxon>
        <taxon>Arundinoideae</taxon>
        <taxon>Arundineae</taxon>
        <taxon>Arundo</taxon>
    </lineage>
</organism>